<organism evidence="3 4">
    <name type="scientific">Enterococcus aquimarinus</name>
    <dbReference type="NCBI Taxonomy" id="328396"/>
    <lineage>
        <taxon>Bacteria</taxon>
        <taxon>Bacillati</taxon>
        <taxon>Bacillota</taxon>
        <taxon>Bacilli</taxon>
        <taxon>Lactobacillales</taxon>
        <taxon>Enterococcaceae</taxon>
        <taxon>Enterococcus</taxon>
    </lineage>
</organism>
<dbReference type="InterPro" id="IPR028098">
    <property type="entry name" value="Glyco_trans_4-like_N"/>
</dbReference>
<evidence type="ECO:0000259" key="1">
    <source>
        <dbReference type="Pfam" id="PF00534"/>
    </source>
</evidence>
<comment type="caution">
    <text evidence="3">The sequence shown here is derived from an EMBL/GenBank/DDBJ whole genome shotgun (WGS) entry which is preliminary data.</text>
</comment>
<sequence>MIMGKMIGGGVESVVMNYYRFIDRDKIQFDFIIDSDSTQVPRTEIEKLGGRIYEIPPYQNIFKYLKSLDDIFKNNNYRVVHSHINTLSVFPLSVAKKNKIPVRIAHSHSTASRGEYKKNILKNVLRPFSKVAPTHYMAPTIHASKWLFGEKNSKDKTFILKNAIDIQKFSFNRNTRNELRNKYGYDDNDFIIGNVGRFVWQKNQEFLLYVFKEVLNEIPSAKLVLVGDGPLKKNLLNLAVELNIKDYVYFIDNSTNVEDIYQILDYFVFPSNYEGLGIVAIEAQIMGLPTLCSDRVPREVEVTNLCMFLSIDIKPHEWAKCIIDTSQKFKNNSRVSKKSDIQFNNYDIECEANKLADIYIELGEG</sequence>
<dbReference type="SUPFAM" id="SSF53756">
    <property type="entry name" value="UDP-Glycosyltransferase/glycogen phosphorylase"/>
    <property type="match status" value="1"/>
</dbReference>
<proteinExistence type="predicted"/>
<accession>A0A1L8QQ59</accession>
<dbReference type="Pfam" id="PF13439">
    <property type="entry name" value="Glyco_transf_4"/>
    <property type="match status" value="1"/>
</dbReference>
<dbReference type="CDD" id="cd03812">
    <property type="entry name" value="GT4_CapH-like"/>
    <property type="match status" value="1"/>
</dbReference>
<feature type="domain" description="Glycosyl transferase family 1" evidence="1">
    <location>
        <begin position="176"/>
        <end position="301"/>
    </location>
</feature>
<dbReference type="AlphaFoldDB" id="A0A1L8QQ59"/>
<evidence type="ECO:0000313" key="3">
    <source>
        <dbReference type="EMBL" id="OJG09655.1"/>
    </source>
</evidence>
<name>A0A1L8QQ59_9ENTE</name>
<dbReference type="Pfam" id="PF00534">
    <property type="entry name" value="Glycos_transf_1"/>
    <property type="match status" value="1"/>
</dbReference>
<dbReference type="Gene3D" id="3.40.50.2000">
    <property type="entry name" value="Glycogen Phosphorylase B"/>
    <property type="match status" value="2"/>
</dbReference>
<protein>
    <submittedName>
        <fullName evidence="3">Capsular polysaccharide biosynthesis protein</fullName>
    </submittedName>
</protein>
<dbReference type="PANTHER" id="PTHR45947:SF3">
    <property type="entry name" value="SULFOQUINOVOSYL TRANSFERASE SQD2"/>
    <property type="match status" value="1"/>
</dbReference>
<gene>
    <name evidence="3" type="ORF">RU93_GL000638</name>
</gene>
<dbReference type="InterPro" id="IPR001296">
    <property type="entry name" value="Glyco_trans_1"/>
</dbReference>
<evidence type="ECO:0000313" key="4">
    <source>
        <dbReference type="Proteomes" id="UP000182149"/>
    </source>
</evidence>
<feature type="domain" description="Glycosyltransferase subfamily 4-like N-terminal" evidence="2">
    <location>
        <begin position="9"/>
        <end position="167"/>
    </location>
</feature>
<dbReference type="GO" id="GO:0016757">
    <property type="term" value="F:glycosyltransferase activity"/>
    <property type="evidence" value="ECO:0007669"/>
    <property type="project" value="InterPro"/>
</dbReference>
<dbReference type="STRING" id="328396.RU93_GL000638"/>
<keyword evidence="4" id="KW-1185">Reference proteome</keyword>
<dbReference type="PANTHER" id="PTHR45947">
    <property type="entry name" value="SULFOQUINOVOSYL TRANSFERASE SQD2"/>
    <property type="match status" value="1"/>
</dbReference>
<dbReference type="EMBL" id="JXKD01000014">
    <property type="protein sequence ID" value="OJG09655.1"/>
    <property type="molecule type" value="Genomic_DNA"/>
</dbReference>
<evidence type="ECO:0000259" key="2">
    <source>
        <dbReference type="Pfam" id="PF13439"/>
    </source>
</evidence>
<reference evidence="3 4" key="1">
    <citation type="submission" date="2014-12" db="EMBL/GenBank/DDBJ databases">
        <title>Draft genome sequences of 29 type strains of Enterococci.</title>
        <authorList>
            <person name="Zhong Z."/>
            <person name="Sun Z."/>
            <person name="Liu W."/>
            <person name="Zhang W."/>
            <person name="Zhang H."/>
        </authorList>
    </citation>
    <scope>NUCLEOTIDE SEQUENCE [LARGE SCALE GENOMIC DNA]</scope>
    <source>
        <strain evidence="3 4">DSM 17690</strain>
    </source>
</reference>
<dbReference type="Proteomes" id="UP000182149">
    <property type="component" value="Unassembled WGS sequence"/>
</dbReference>
<dbReference type="InterPro" id="IPR050194">
    <property type="entry name" value="Glycosyltransferase_grp1"/>
</dbReference>